<keyword evidence="9" id="KW-1185">Reference proteome</keyword>
<comment type="caution">
    <text evidence="8">The sequence shown here is derived from an EMBL/GenBank/DDBJ whole genome shotgun (WGS) entry which is preliminary data.</text>
</comment>
<dbReference type="AlphaFoldDB" id="A0A315Z9C2"/>
<feature type="domain" description="Adenosine deaminase" evidence="7">
    <location>
        <begin position="236"/>
        <end position="462"/>
    </location>
</feature>
<dbReference type="RefSeq" id="WP_109619990.1">
    <property type="nucleotide sequence ID" value="NZ_QGDO01000004.1"/>
</dbReference>
<name>A0A315Z9C2_SEDFL</name>
<dbReference type="PANTHER" id="PTHR11409">
    <property type="entry name" value="ADENOSINE DEAMINASE"/>
    <property type="match status" value="1"/>
</dbReference>
<evidence type="ECO:0000313" key="9">
    <source>
        <dbReference type="Proteomes" id="UP000245535"/>
    </source>
</evidence>
<keyword evidence="5" id="KW-0378">Hydrolase</keyword>
<organism evidence="8 9">
    <name type="scientific">Sediminitomix flava</name>
    <dbReference type="NCBI Taxonomy" id="379075"/>
    <lineage>
        <taxon>Bacteria</taxon>
        <taxon>Pseudomonadati</taxon>
        <taxon>Bacteroidota</taxon>
        <taxon>Cytophagia</taxon>
        <taxon>Cytophagales</taxon>
        <taxon>Flammeovirgaceae</taxon>
        <taxon>Sediminitomix</taxon>
    </lineage>
</organism>
<dbReference type="GO" id="GO:0004000">
    <property type="term" value="F:adenosine deaminase activity"/>
    <property type="evidence" value="ECO:0007669"/>
    <property type="project" value="UniProtKB-ARBA"/>
</dbReference>
<comment type="cofactor">
    <cofactor evidence="1">
        <name>Zn(2+)</name>
        <dbReference type="ChEBI" id="CHEBI:29105"/>
    </cofactor>
</comment>
<dbReference type="GO" id="GO:0046872">
    <property type="term" value="F:metal ion binding"/>
    <property type="evidence" value="ECO:0007669"/>
    <property type="project" value="UniProtKB-KW"/>
</dbReference>
<evidence type="ECO:0000259" key="7">
    <source>
        <dbReference type="Pfam" id="PF00962"/>
    </source>
</evidence>
<dbReference type="GO" id="GO:0005829">
    <property type="term" value="C:cytosol"/>
    <property type="evidence" value="ECO:0007669"/>
    <property type="project" value="TreeGrafter"/>
</dbReference>
<evidence type="ECO:0000256" key="1">
    <source>
        <dbReference type="ARBA" id="ARBA00001947"/>
    </source>
</evidence>
<dbReference type="Proteomes" id="UP000245535">
    <property type="component" value="Unassembled WGS sequence"/>
</dbReference>
<dbReference type="InterPro" id="IPR006330">
    <property type="entry name" value="Ado/ade_deaminase"/>
</dbReference>
<evidence type="ECO:0000313" key="8">
    <source>
        <dbReference type="EMBL" id="PWJ41019.1"/>
    </source>
</evidence>
<keyword evidence="4" id="KW-0479">Metal-binding</keyword>
<dbReference type="Pfam" id="PF00962">
    <property type="entry name" value="A_deaminase"/>
    <property type="match status" value="1"/>
</dbReference>
<dbReference type="GO" id="GO:0043103">
    <property type="term" value="P:hypoxanthine salvage"/>
    <property type="evidence" value="ECO:0007669"/>
    <property type="project" value="TreeGrafter"/>
</dbReference>
<reference evidence="8 9" key="1">
    <citation type="submission" date="2018-03" db="EMBL/GenBank/DDBJ databases">
        <title>Genomic Encyclopedia of Archaeal and Bacterial Type Strains, Phase II (KMG-II): from individual species to whole genera.</title>
        <authorList>
            <person name="Goeker M."/>
        </authorList>
    </citation>
    <scope>NUCLEOTIDE SEQUENCE [LARGE SCALE GENOMIC DNA]</scope>
    <source>
        <strain evidence="8 9">DSM 28229</strain>
    </source>
</reference>
<comment type="similarity">
    <text evidence="2">Belongs to the metallo-dependent hydrolases superfamily. Adenosine and AMP deaminases family.</text>
</comment>
<dbReference type="EC" id="3.5.4.4" evidence="3"/>
<proteinExistence type="inferred from homology"/>
<dbReference type="GO" id="GO:0006154">
    <property type="term" value="P:adenosine catabolic process"/>
    <property type="evidence" value="ECO:0007669"/>
    <property type="project" value="TreeGrafter"/>
</dbReference>
<sequence>MLKQLSFTFFILIYVSSCKSSSNTTTSKTATLDHIFELAKKDDRQLLSFFTEMPKGGDLHHHASGTPYAEQFIENALADSAFINPKTYKLSKSKLADKDAIPIHEFLKSHPSQKDSIIDQWSVRNHKSNGRSGHDWFFESFPKFDAAFVGHESELLSQICEKAANDNIQYIETIINVPNVQDSVKLLADQNSWEKDNRPTEEKLEAWLTYFEEKGIDKWAKANADSLDAFLSRTNTHGIKLKFQTFGLRIFEDQSLIFGHTILSFKTALLTDNLVGVNFVAPEDNALALKNYKLHMQMFGFLKKKYPFVNVALHAGELVLGKGEAQPNDLTFHIDEALTIAKAKRIGHGVDISSEDRKDEILKFMKENGLAVEINLESNEVILETDKSAHPIKTYWESGVPICISTDDEGVLRTNLINQYILLTKYLPEITYSEVKELVYNGIKYSFLSEKEKNETLKALDQKFKLFESSFLNS</sequence>
<dbReference type="InterPro" id="IPR001365">
    <property type="entry name" value="A_deaminase_dom"/>
</dbReference>
<protein>
    <recommendedName>
        <fullName evidence="3">adenosine deaminase</fullName>
        <ecNumber evidence="3">3.5.4.4</ecNumber>
    </recommendedName>
</protein>
<evidence type="ECO:0000256" key="4">
    <source>
        <dbReference type="ARBA" id="ARBA00022723"/>
    </source>
</evidence>
<dbReference type="OrthoDB" id="105475at2"/>
<evidence type="ECO:0000256" key="2">
    <source>
        <dbReference type="ARBA" id="ARBA00006676"/>
    </source>
</evidence>
<dbReference type="PANTHER" id="PTHR11409:SF43">
    <property type="entry name" value="ADENOSINE DEAMINASE"/>
    <property type="match status" value="1"/>
</dbReference>
<dbReference type="Gene3D" id="3.20.20.140">
    <property type="entry name" value="Metal-dependent hydrolases"/>
    <property type="match status" value="1"/>
</dbReference>
<gene>
    <name evidence="8" type="ORF">BC781_104286</name>
</gene>
<evidence type="ECO:0000256" key="5">
    <source>
        <dbReference type="ARBA" id="ARBA00022801"/>
    </source>
</evidence>
<evidence type="ECO:0000256" key="3">
    <source>
        <dbReference type="ARBA" id="ARBA00012784"/>
    </source>
</evidence>
<accession>A0A315Z9C2</accession>
<dbReference type="SUPFAM" id="SSF51556">
    <property type="entry name" value="Metallo-dependent hydrolases"/>
    <property type="match status" value="1"/>
</dbReference>
<dbReference type="EMBL" id="QGDO01000004">
    <property type="protein sequence ID" value="PWJ41019.1"/>
    <property type="molecule type" value="Genomic_DNA"/>
</dbReference>
<keyword evidence="6" id="KW-0862">Zinc</keyword>
<dbReference type="GO" id="GO:0046103">
    <property type="term" value="P:inosine biosynthetic process"/>
    <property type="evidence" value="ECO:0007669"/>
    <property type="project" value="TreeGrafter"/>
</dbReference>
<dbReference type="InterPro" id="IPR032466">
    <property type="entry name" value="Metal_Hydrolase"/>
</dbReference>
<evidence type="ECO:0000256" key="6">
    <source>
        <dbReference type="ARBA" id="ARBA00022833"/>
    </source>
</evidence>